<dbReference type="InterPro" id="IPR000340">
    <property type="entry name" value="Dual-sp_phosphatase_cat-dom"/>
</dbReference>
<evidence type="ECO:0000256" key="1">
    <source>
        <dbReference type="ARBA" id="ARBA00008601"/>
    </source>
</evidence>
<keyword evidence="4" id="KW-0904">Protein phosphatase</keyword>
<evidence type="ECO:0000259" key="6">
    <source>
        <dbReference type="PROSITE" id="PS50056"/>
    </source>
</evidence>
<evidence type="ECO:0000313" key="7">
    <source>
        <dbReference type="EMBL" id="TRM61295.1"/>
    </source>
</evidence>
<protein>
    <recommendedName>
        <fullName evidence="2">protein-tyrosine-phosphatase</fullName>
        <ecNumber evidence="2">3.1.3.48</ecNumber>
    </recommendedName>
</protein>
<organism evidence="7 8">
    <name type="scientific">Schizophyllum amplum</name>
    <dbReference type="NCBI Taxonomy" id="97359"/>
    <lineage>
        <taxon>Eukaryota</taxon>
        <taxon>Fungi</taxon>
        <taxon>Dikarya</taxon>
        <taxon>Basidiomycota</taxon>
        <taxon>Agaricomycotina</taxon>
        <taxon>Agaricomycetes</taxon>
        <taxon>Agaricomycetidae</taxon>
        <taxon>Agaricales</taxon>
        <taxon>Schizophyllaceae</taxon>
        <taxon>Schizophyllum</taxon>
    </lineage>
</organism>
<dbReference type="InterPro" id="IPR029021">
    <property type="entry name" value="Prot-tyrosine_phosphatase-like"/>
</dbReference>
<dbReference type="EC" id="3.1.3.48" evidence="2"/>
<dbReference type="PANTHER" id="PTHR10159:SF519">
    <property type="entry name" value="DUAL SPECIFICITY PROTEIN PHOSPHATASE MPK3"/>
    <property type="match status" value="1"/>
</dbReference>
<keyword evidence="3" id="KW-0378">Hydrolase</keyword>
<dbReference type="InterPro" id="IPR020422">
    <property type="entry name" value="TYR_PHOSPHATASE_DUAL_dom"/>
</dbReference>
<dbReference type="GO" id="GO:0004725">
    <property type="term" value="F:protein tyrosine phosphatase activity"/>
    <property type="evidence" value="ECO:0007669"/>
    <property type="project" value="UniProtKB-EC"/>
</dbReference>
<dbReference type="PANTHER" id="PTHR10159">
    <property type="entry name" value="DUAL SPECIFICITY PROTEIN PHOSPHATASE"/>
    <property type="match status" value="1"/>
</dbReference>
<evidence type="ECO:0000256" key="2">
    <source>
        <dbReference type="ARBA" id="ARBA00013064"/>
    </source>
</evidence>
<gene>
    <name evidence="7" type="ORF">BD626DRAFT_369336</name>
</gene>
<dbReference type="InterPro" id="IPR000387">
    <property type="entry name" value="Tyr_Pase_dom"/>
</dbReference>
<keyword evidence="8" id="KW-1185">Reference proteome</keyword>
<feature type="non-terminal residue" evidence="7">
    <location>
        <position position="1"/>
    </location>
</feature>
<dbReference type="PROSITE" id="PS50056">
    <property type="entry name" value="TYR_PHOSPHATASE_2"/>
    <property type="match status" value="1"/>
</dbReference>
<dbReference type="CDD" id="cd14498">
    <property type="entry name" value="DSP"/>
    <property type="match status" value="1"/>
</dbReference>
<dbReference type="OrthoDB" id="10252009at2759"/>
<comment type="caution">
    <text evidence="7">The sequence shown here is derived from an EMBL/GenBank/DDBJ whole genome shotgun (WGS) entry which is preliminary data.</text>
</comment>
<evidence type="ECO:0000313" key="8">
    <source>
        <dbReference type="Proteomes" id="UP000320762"/>
    </source>
</evidence>
<dbReference type="PROSITE" id="PS50054">
    <property type="entry name" value="TYR_PHOSPHATASE_DUAL"/>
    <property type="match status" value="1"/>
</dbReference>
<feature type="domain" description="Tyrosine specific protein phosphatases" evidence="6">
    <location>
        <begin position="89"/>
        <end position="165"/>
    </location>
</feature>
<dbReference type="SUPFAM" id="SSF52799">
    <property type="entry name" value="(Phosphotyrosine protein) phosphatases II"/>
    <property type="match status" value="1"/>
</dbReference>
<evidence type="ECO:0000256" key="4">
    <source>
        <dbReference type="ARBA" id="ARBA00022912"/>
    </source>
</evidence>
<dbReference type="GO" id="GO:0043409">
    <property type="term" value="P:negative regulation of MAPK cascade"/>
    <property type="evidence" value="ECO:0007669"/>
    <property type="project" value="TreeGrafter"/>
</dbReference>
<evidence type="ECO:0000256" key="3">
    <source>
        <dbReference type="ARBA" id="ARBA00022801"/>
    </source>
</evidence>
<dbReference type="GO" id="GO:0005737">
    <property type="term" value="C:cytoplasm"/>
    <property type="evidence" value="ECO:0007669"/>
    <property type="project" value="TreeGrafter"/>
</dbReference>
<accession>A0A550C935</accession>
<dbReference type="STRING" id="97359.A0A550C935"/>
<sequence length="176" mass="18623">WPASPAPPPPMIAAPAKRPCAGSASQILPNLFISDLAFAESAPCLANAGITHVLSVLPEPISVPATAAGRRIQRKQVRIEDSPFAELAAHLPAMVRFIEDALAASAPATVLVHCAEGVSRSVAVAAAYLVKAHGRTPMDAINHIAARRRIARPNFGFVQQLHEYARDHLGRDIAVP</sequence>
<feature type="non-terminal residue" evidence="7">
    <location>
        <position position="176"/>
    </location>
</feature>
<dbReference type="AlphaFoldDB" id="A0A550C935"/>
<dbReference type="SMART" id="SM00195">
    <property type="entry name" value="DSPc"/>
    <property type="match status" value="1"/>
</dbReference>
<comment type="similarity">
    <text evidence="1">Belongs to the protein-tyrosine phosphatase family. Non-receptor class dual specificity subfamily.</text>
</comment>
<dbReference type="Gene3D" id="3.90.190.10">
    <property type="entry name" value="Protein tyrosine phosphatase superfamily"/>
    <property type="match status" value="1"/>
</dbReference>
<proteinExistence type="inferred from homology"/>
<reference evidence="7 8" key="1">
    <citation type="journal article" date="2019" name="New Phytol.">
        <title>Comparative genomics reveals unique wood-decay strategies and fruiting body development in the Schizophyllaceae.</title>
        <authorList>
            <person name="Almasi E."/>
            <person name="Sahu N."/>
            <person name="Krizsan K."/>
            <person name="Balint B."/>
            <person name="Kovacs G.M."/>
            <person name="Kiss B."/>
            <person name="Cseklye J."/>
            <person name="Drula E."/>
            <person name="Henrissat B."/>
            <person name="Nagy I."/>
            <person name="Chovatia M."/>
            <person name="Adam C."/>
            <person name="LaButti K."/>
            <person name="Lipzen A."/>
            <person name="Riley R."/>
            <person name="Grigoriev I.V."/>
            <person name="Nagy L.G."/>
        </authorList>
    </citation>
    <scope>NUCLEOTIDE SEQUENCE [LARGE SCALE GENOMIC DNA]</scope>
    <source>
        <strain evidence="7 8">NL-1724</strain>
    </source>
</reference>
<dbReference type="Pfam" id="PF00782">
    <property type="entry name" value="DSPc"/>
    <property type="match status" value="1"/>
</dbReference>
<dbReference type="Proteomes" id="UP000320762">
    <property type="component" value="Unassembled WGS sequence"/>
</dbReference>
<name>A0A550C935_9AGAR</name>
<dbReference type="EMBL" id="VDMD01000017">
    <property type="protein sequence ID" value="TRM61295.1"/>
    <property type="molecule type" value="Genomic_DNA"/>
</dbReference>
<feature type="domain" description="Tyrosine-protein phosphatase" evidence="5">
    <location>
        <begin position="23"/>
        <end position="170"/>
    </location>
</feature>
<evidence type="ECO:0000259" key="5">
    <source>
        <dbReference type="PROSITE" id="PS50054"/>
    </source>
</evidence>